<dbReference type="EMBL" id="NAAF01000001">
    <property type="protein sequence ID" value="OSY79024.1"/>
    <property type="molecule type" value="Genomic_DNA"/>
</dbReference>
<proteinExistence type="predicted"/>
<dbReference type="EMBL" id="AAMOXJ010000009">
    <property type="protein sequence ID" value="EDJ6169213.1"/>
    <property type="molecule type" value="Genomic_DNA"/>
</dbReference>
<reference evidence="3 4" key="1">
    <citation type="submission" date="2017-03" db="EMBL/GenBank/DDBJ databases">
        <title>Characterization of Campylobacter jejuni water isolates.</title>
        <authorList>
            <person name="Nilsson A."/>
            <person name="Skarp A."/>
            <person name="Johansson C."/>
            <person name="Kaden R."/>
            <person name="Engstrand L."/>
            <person name="Rautelin H."/>
        </authorList>
    </citation>
    <scope>NUCLEOTIDE SEQUENCE [LARGE SCALE GENOMIC DNA]</scope>
    <source>
        <strain evidence="3 4">VA12</strain>
    </source>
</reference>
<evidence type="ECO:0000313" key="2">
    <source>
        <dbReference type="EMBL" id="EDJ6169213.1"/>
    </source>
</evidence>
<feature type="signal peptide" evidence="1">
    <location>
        <begin position="1"/>
        <end position="21"/>
    </location>
</feature>
<evidence type="ECO:0000313" key="5">
    <source>
        <dbReference type="Proteomes" id="UP000482054"/>
    </source>
</evidence>
<evidence type="ECO:0000313" key="3">
    <source>
        <dbReference type="EMBL" id="OSY79024.1"/>
    </source>
</evidence>
<sequence>MKMRYCFILFLSLVLSSNLLANNFSQKKVIKIEKSADSFEVIDLNQNVANPNLNQQKALFDSSTLIEKKSQITKDKDIDFAIVLTSRKNFGYFLDGFRVSDKEFSTLFAKNLIQSLKLNWVNSAANGIYQSPKTLSYFSPKDAKLINVSPFLTQEKDKAKMYAKFTDYVVVVNLQDFYVNITNYFITTSKEGVANVNFKIISTSNGKILAAKNAELNLTLKDQDAKQNYQDIVNQMPKMLASVIDNEIKKLKLTIN</sequence>
<evidence type="ECO:0008006" key="6">
    <source>
        <dbReference type="Google" id="ProtNLM"/>
    </source>
</evidence>
<reference evidence="2 5" key="2">
    <citation type="submission" date="2019-10" db="EMBL/GenBank/DDBJ databases">
        <authorList>
            <consortium name="PulseNet: The National Subtyping Network for Foodborne Disease Surveillance"/>
            <person name="Tarr C.L."/>
            <person name="Trees E."/>
            <person name="Katz L.S."/>
            <person name="Carleton-Romer H.A."/>
            <person name="Stroika S."/>
            <person name="Kucerova Z."/>
            <person name="Roache K.F."/>
            <person name="Sabol A.L."/>
            <person name="Besser J."/>
            <person name="Gerner-Smidt P."/>
        </authorList>
    </citation>
    <scope>NUCLEOTIDE SEQUENCE [LARGE SCALE GENOMIC DNA]</scope>
    <source>
        <strain evidence="2 5">PNUSAC012955</strain>
    </source>
</reference>
<dbReference type="RefSeq" id="WP_072225822.1">
    <property type="nucleotide sequence ID" value="NZ_AP028344.1"/>
</dbReference>
<protein>
    <recommendedName>
        <fullName evidence="6">Periplasmic protein</fullName>
    </recommendedName>
</protein>
<organism evidence="2 5">
    <name type="scientific">Campylobacter jejuni</name>
    <dbReference type="NCBI Taxonomy" id="197"/>
    <lineage>
        <taxon>Bacteria</taxon>
        <taxon>Pseudomonadati</taxon>
        <taxon>Campylobacterota</taxon>
        <taxon>Epsilonproteobacteria</taxon>
        <taxon>Campylobacterales</taxon>
        <taxon>Campylobacteraceae</taxon>
        <taxon>Campylobacter</taxon>
    </lineage>
</organism>
<dbReference type="Proteomes" id="UP000194235">
    <property type="component" value="Unassembled WGS sequence"/>
</dbReference>
<comment type="caution">
    <text evidence="2">The sequence shown here is derived from an EMBL/GenBank/DDBJ whole genome shotgun (WGS) entry which is preliminary data.</text>
</comment>
<dbReference type="Proteomes" id="UP000482054">
    <property type="component" value="Unassembled WGS sequence"/>
</dbReference>
<accession>A0A1Y2P8F6</accession>
<dbReference type="AlphaFoldDB" id="A0A1Y2P8F6"/>
<evidence type="ECO:0000313" key="4">
    <source>
        <dbReference type="Proteomes" id="UP000194235"/>
    </source>
</evidence>
<evidence type="ECO:0000256" key="1">
    <source>
        <dbReference type="SAM" id="SignalP"/>
    </source>
</evidence>
<keyword evidence="1" id="KW-0732">Signal</keyword>
<name>A0A1Y2P8F6_CAMJU</name>
<feature type="chain" id="PRO_5042691561" description="Periplasmic protein" evidence="1">
    <location>
        <begin position="22"/>
        <end position="256"/>
    </location>
</feature>
<gene>
    <name evidence="3" type="ORF">B5Y32_00645</name>
    <name evidence="2" type="ORF">GFF90_06355</name>
</gene>